<proteinExistence type="predicted"/>
<dbReference type="OrthoDB" id="8170117at2759"/>
<sequence>MSFFNNIGRSMGIPSRSKMRYVPPPSSSLERPYGTPPPSMVSGSVPGGAVVAGGSMNLASMPTKPLYLCQPFVRSTLIKGSFRTIVALPNL</sequence>
<gene>
    <name evidence="2" type="ORF">MGL_2435</name>
</gene>
<evidence type="ECO:0000256" key="1">
    <source>
        <dbReference type="SAM" id="MobiDB-lite"/>
    </source>
</evidence>
<evidence type="ECO:0000313" key="2">
    <source>
        <dbReference type="EMBL" id="EDP43425.1"/>
    </source>
</evidence>
<dbReference type="VEuPathDB" id="FungiDB:MGL_2435"/>
<reference evidence="2 3" key="1">
    <citation type="journal article" date="2007" name="Proc. Natl. Acad. Sci. U.S.A.">
        <title>Dandruff-associated Malassezia genomes reveal convergent and divergent virulence traits shared with plant and human fungal pathogens.</title>
        <authorList>
            <person name="Xu J."/>
            <person name="Saunders C.W."/>
            <person name="Hu P."/>
            <person name="Grant R.A."/>
            <person name="Boekhout T."/>
            <person name="Kuramae E.E."/>
            <person name="Kronstad J.W."/>
            <person name="Deangelis Y.M."/>
            <person name="Reeder N.L."/>
            <person name="Johnstone K.R."/>
            <person name="Leland M."/>
            <person name="Fieno A.M."/>
            <person name="Begley W.M."/>
            <person name="Sun Y."/>
            <person name="Lacey M.P."/>
            <person name="Chaudhary T."/>
            <person name="Keough T."/>
            <person name="Chu L."/>
            <person name="Sears R."/>
            <person name="Yuan B."/>
            <person name="Dawson T.L.Jr."/>
        </authorList>
    </citation>
    <scope>NUCLEOTIDE SEQUENCE [LARGE SCALE GENOMIC DNA]</scope>
    <source>
        <strain evidence="3">ATCC MYA-4612 / CBS 7966</strain>
    </source>
</reference>
<dbReference type="EMBL" id="AAYY01000008">
    <property type="protein sequence ID" value="EDP43425.1"/>
    <property type="molecule type" value="Genomic_DNA"/>
</dbReference>
<dbReference type="STRING" id="425265.A8Q3K9"/>
<accession>A8Q3K9</accession>
<comment type="caution">
    <text evidence="2">The sequence shown here is derived from an EMBL/GenBank/DDBJ whole genome shotgun (WGS) entry which is preliminary data.</text>
</comment>
<evidence type="ECO:0000313" key="3">
    <source>
        <dbReference type="Proteomes" id="UP000008837"/>
    </source>
</evidence>
<organism evidence="2 3">
    <name type="scientific">Malassezia globosa (strain ATCC MYA-4612 / CBS 7966)</name>
    <name type="common">Dandruff-associated fungus</name>
    <dbReference type="NCBI Taxonomy" id="425265"/>
    <lineage>
        <taxon>Eukaryota</taxon>
        <taxon>Fungi</taxon>
        <taxon>Dikarya</taxon>
        <taxon>Basidiomycota</taxon>
        <taxon>Ustilaginomycotina</taxon>
        <taxon>Malasseziomycetes</taxon>
        <taxon>Malasseziales</taxon>
        <taxon>Malasseziaceae</taxon>
        <taxon>Malassezia</taxon>
    </lineage>
</organism>
<dbReference type="RefSeq" id="XP_001730639.1">
    <property type="nucleotide sequence ID" value="XM_001730587.1"/>
</dbReference>
<dbReference type="InParanoid" id="A8Q3K9"/>
<dbReference type="Proteomes" id="UP000008837">
    <property type="component" value="Unassembled WGS sequence"/>
</dbReference>
<keyword evidence="3" id="KW-1185">Reference proteome</keyword>
<dbReference type="GeneID" id="5854946"/>
<protein>
    <submittedName>
        <fullName evidence="2">Uncharacterized protein</fullName>
    </submittedName>
</protein>
<feature type="region of interest" description="Disordered" evidence="1">
    <location>
        <begin position="1"/>
        <end position="41"/>
    </location>
</feature>
<dbReference type="AlphaFoldDB" id="A8Q3K9"/>
<name>A8Q3K9_MALGO</name>
<dbReference type="KEGG" id="mgl:MGL_2435"/>